<keyword evidence="1" id="KW-1185">Reference proteome</keyword>
<evidence type="ECO:0000313" key="1">
    <source>
        <dbReference type="Proteomes" id="UP000887563"/>
    </source>
</evidence>
<name>A0A914LRW5_MELIC</name>
<organism evidence="1 2">
    <name type="scientific">Meloidogyne incognita</name>
    <name type="common">Southern root-knot nematode worm</name>
    <name type="synonym">Oxyuris incognita</name>
    <dbReference type="NCBI Taxonomy" id="6306"/>
    <lineage>
        <taxon>Eukaryota</taxon>
        <taxon>Metazoa</taxon>
        <taxon>Ecdysozoa</taxon>
        <taxon>Nematoda</taxon>
        <taxon>Chromadorea</taxon>
        <taxon>Rhabditida</taxon>
        <taxon>Tylenchina</taxon>
        <taxon>Tylenchomorpha</taxon>
        <taxon>Tylenchoidea</taxon>
        <taxon>Meloidogynidae</taxon>
        <taxon>Meloidogyninae</taxon>
        <taxon>Meloidogyne</taxon>
        <taxon>Meloidogyne incognita group</taxon>
    </lineage>
</organism>
<proteinExistence type="predicted"/>
<protein>
    <submittedName>
        <fullName evidence="2">Uncharacterized protein</fullName>
    </submittedName>
</protein>
<sequence length="143" mass="16966">MLITNLSLEFAYFEPRTRIRQSRIRGRNSKLRYYGHFDSSLYSESNGVSQILQDYRGRGQLSTSRLSIFPETIPESLFRKTFFRKPFPESFFRKTFFRKPFPESFFRTTLPEDIFPETISGIILPDWQVIGSFKASFKFIGKF</sequence>
<accession>A0A914LRW5</accession>
<evidence type="ECO:0000313" key="2">
    <source>
        <dbReference type="WBParaSite" id="Minc3s00731g16626"/>
    </source>
</evidence>
<dbReference type="Proteomes" id="UP000887563">
    <property type="component" value="Unplaced"/>
</dbReference>
<dbReference type="AlphaFoldDB" id="A0A914LRW5"/>
<dbReference type="WBParaSite" id="Minc3s00731g16626">
    <property type="protein sequence ID" value="Minc3s00731g16626"/>
    <property type="gene ID" value="Minc3s00731g16626"/>
</dbReference>
<reference evidence="2" key="1">
    <citation type="submission" date="2022-11" db="UniProtKB">
        <authorList>
            <consortium name="WormBaseParasite"/>
        </authorList>
    </citation>
    <scope>IDENTIFICATION</scope>
</reference>